<reference evidence="1 2" key="1">
    <citation type="submission" date="2016-05" db="EMBL/GenBank/DDBJ databases">
        <title>Microbial solvent formation.</title>
        <authorList>
            <person name="Poehlein A."/>
            <person name="Montoya Solano J.D."/>
            <person name="Flitsch S."/>
            <person name="Krabben P."/>
            <person name="Duerre P."/>
            <person name="Daniel R."/>
        </authorList>
    </citation>
    <scope>NUCLEOTIDE SEQUENCE [LARGE SCALE GENOMIC DNA]</scope>
    <source>
        <strain evidence="1 2">DSM 2619</strain>
    </source>
</reference>
<sequence>MNLVEQLLKIDAGKIEVPSKEVKLKLAKLGNAEITFTCNAISMERYNEIQERVLQVDKKGNIQGFATAQAKIETVLAGVSELRSEELMKHFKTPTPKELMNKIFLPGEVDILADTVTEISGVEATSNKKEDIKNS</sequence>
<dbReference type="Proteomes" id="UP000190890">
    <property type="component" value="Unassembled WGS sequence"/>
</dbReference>
<evidence type="ECO:0000313" key="2">
    <source>
        <dbReference type="Proteomes" id="UP000190890"/>
    </source>
</evidence>
<organism evidence="1 2">
    <name type="scientific">Clostridium puniceum</name>
    <dbReference type="NCBI Taxonomy" id="29367"/>
    <lineage>
        <taxon>Bacteria</taxon>
        <taxon>Bacillati</taxon>
        <taxon>Bacillota</taxon>
        <taxon>Clostridia</taxon>
        <taxon>Eubacteriales</taxon>
        <taxon>Clostridiaceae</taxon>
        <taxon>Clostridium</taxon>
    </lineage>
</organism>
<accession>A0A1S8T0K7</accession>
<dbReference type="InterPro" id="IPR038559">
    <property type="entry name" value="XkdN-like_sf"/>
</dbReference>
<comment type="caution">
    <text evidence="1">The sequence shown here is derived from an EMBL/GenBank/DDBJ whole genome shotgun (WGS) entry which is preliminary data.</text>
</comment>
<proteinExistence type="predicted"/>
<dbReference type="Pfam" id="PF08890">
    <property type="entry name" value="Phage_TAC_5"/>
    <property type="match status" value="1"/>
</dbReference>
<keyword evidence="2" id="KW-1185">Reference proteome</keyword>
<protein>
    <submittedName>
        <fullName evidence="1">Phage XkdN-like protein</fullName>
    </submittedName>
</protein>
<dbReference type="Gene3D" id="3.30.2220.30">
    <property type="match status" value="1"/>
</dbReference>
<dbReference type="EMBL" id="LZZM01000234">
    <property type="protein sequence ID" value="OOM71104.1"/>
    <property type="molecule type" value="Genomic_DNA"/>
</dbReference>
<dbReference type="RefSeq" id="WP_077849982.1">
    <property type="nucleotide sequence ID" value="NZ_LZZM01000234.1"/>
</dbReference>
<name>A0A1S8T0K7_9CLOT</name>
<dbReference type="AlphaFoldDB" id="A0A1S8T0K7"/>
<evidence type="ECO:0000313" key="1">
    <source>
        <dbReference type="EMBL" id="OOM71104.1"/>
    </source>
</evidence>
<dbReference type="OrthoDB" id="1634378at2"/>
<dbReference type="STRING" id="29367.CLPUN_50960"/>
<dbReference type="InterPro" id="IPR014986">
    <property type="entry name" value="XkdN-like"/>
</dbReference>
<gene>
    <name evidence="1" type="ORF">CLPUN_50960</name>
</gene>